<dbReference type="CDD" id="cd02192">
    <property type="entry name" value="PurM-like3"/>
    <property type="match status" value="1"/>
</dbReference>
<dbReference type="InterPro" id="IPR024030">
    <property type="entry name" value="AIR_synthase-rel_sll0787"/>
</dbReference>
<protein>
    <submittedName>
        <fullName evidence="3">Sll0787 family AIR synthase-like protein</fullName>
    </submittedName>
</protein>
<gene>
    <name evidence="3" type="ORF">NDI38_01790</name>
</gene>
<dbReference type="InterPro" id="IPR036921">
    <property type="entry name" value="PurM-like_N_sf"/>
</dbReference>
<dbReference type="EMBL" id="JAMPLM010000001">
    <property type="protein sequence ID" value="MEP1057149.1"/>
    <property type="molecule type" value="Genomic_DNA"/>
</dbReference>
<name>A0ABV0KFN0_9CYAN</name>
<proteinExistence type="predicted"/>
<accession>A0ABV0KFN0</accession>
<organism evidence="3 4">
    <name type="scientific">Stenomitos frigidus AS-A4</name>
    <dbReference type="NCBI Taxonomy" id="2933935"/>
    <lineage>
        <taxon>Bacteria</taxon>
        <taxon>Bacillati</taxon>
        <taxon>Cyanobacteriota</taxon>
        <taxon>Cyanophyceae</taxon>
        <taxon>Leptolyngbyales</taxon>
        <taxon>Leptolyngbyaceae</taxon>
        <taxon>Stenomitos</taxon>
    </lineage>
</organism>
<evidence type="ECO:0000313" key="4">
    <source>
        <dbReference type="Proteomes" id="UP001476950"/>
    </source>
</evidence>
<dbReference type="Proteomes" id="UP001476950">
    <property type="component" value="Unassembled WGS sequence"/>
</dbReference>
<dbReference type="RefSeq" id="WP_199305545.1">
    <property type="nucleotide sequence ID" value="NZ_JAMPLM010000001.1"/>
</dbReference>
<dbReference type="SUPFAM" id="SSF55326">
    <property type="entry name" value="PurM N-terminal domain-like"/>
    <property type="match status" value="1"/>
</dbReference>
<keyword evidence="4" id="KW-1185">Reference proteome</keyword>
<dbReference type="Pfam" id="PF02769">
    <property type="entry name" value="AIRS_C"/>
    <property type="match status" value="1"/>
</dbReference>
<dbReference type="InterPro" id="IPR010918">
    <property type="entry name" value="PurM-like_C_dom"/>
</dbReference>
<dbReference type="InterPro" id="IPR036676">
    <property type="entry name" value="PurM-like_C_sf"/>
</dbReference>
<dbReference type="NCBIfam" id="TIGR04049">
    <property type="entry name" value="AIR_rel_sll0787"/>
    <property type="match status" value="1"/>
</dbReference>
<dbReference type="PANTHER" id="PTHR30270:SF0">
    <property type="entry name" value="THIAMINE-MONOPHOSPHATE KINASE"/>
    <property type="match status" value="1"/>
</dbReference>
<reference evidence="3 4" key="1">
    <citation type="submission" date="2022-04" db="EMBL/GenBank/DDBJ databases">
        <title>Positive selection, recombination, and allopatry shape intraspecific diversity of widespread and dominant cyanobacteria.</title>
        <authorList>
            <person name="Wei J."/>
            <person name="Shu W."/>
            <person name="Hu C."/>
        </authorList>
    </citation>
    <scope>NUCLEOTIDE SEQUENCE [LARGE SCALE GENOMIC DNA]</scope>
    <source>
        <strain evidence="3 4">AS-A4</strain>
    </source>
</reference>
<evidence type="ECO:0000259" key="2">
    <source>
        <dbReference type="Pfam" id="PF02769"/>
    </source>
</evidence>
<sequence length="347" mass="37053">MILADLVTHLQQSLGILHKQDIQTVARRLGEDRVKGFSGQQSAASSQPLAGNSNAAPCTPHSVPLTLLGDDCAAIPDGSGYLLLAAEGMLPLLVDTEPWFAGWCAVMVNVSDIYAMGGRPVAVVDTIWSQTTAISEPLLDGMRAAAAAYSVPIVGGHTNGHSPYNALSVAILGRANQLITSFDAQPGDRLLLATDFRGTPHPKHPFWNAATTTDPIQLRDDLAILPHLAETGFCKAGKDVSMGGIVGSLLMLLETSKCGAVLDLDAIPCPPELMLEQWLLCFPSYGFLLSVRPDKVDAVRSQFHKRHLVCEAIGEVQSRPQLVLKARDQSAVFWDLATQALTGFSPT</sequence>
<evidence type="ECO:0000313" key="3">
    <source>
        <dbReference type="EMBL" id="MEP1057149.1"/>
    </source>
</evidence>
<dbReference type="PIRSF" id="PIRSF036540">
    <property type="entry name" value="UCP036540_AIR"/>
    <property type="match status" value="1"/>
</dbReference>
<dbReference type="InterPro" id="IPR011413">
    <property type="entry name" value="UCP036540_AIR"/>
</dbReference>
<dbReference type="Gene3D" id="3.90.650.10">
    <property type="entry name" value="PurM-like C-terminal domain"/>
    <property type="match status" value="1"/>
</dbReference>
<feature type="domain" description="PurM-like C-terminal" evidence="2">
    <location>
        <begin position="212"/>
        <end position="324"/>
    </location>
</feature>
<dbReference type="InterPro" id="IPR016188">
    <property type="entry name" value="PurM-like_N"/>
</dbReference>
<comment type="caution">
    <text evidence="3">The sequence shown here is derived from an EMBL/GenBank/DDBJ whole genome shotgun (WGS) entry which is preliminary data.</text>
</comment>
<evidence type="ECO:0000259" key="1">
    <source>
        <dbReference type="Pfam" id="PF00586"/>
    </source>
</evidence>
<dbReference type="PANTHER" id="PTHR30270">
    <property type="entry name" value="THIAMINE-MONOPHOSPHATE KINASE"/>
    <property type="match status" value="1"/>
</dbReference>
<dbReference type="SUPFAM" id="SSF56042">
    <property type="entry name" value="PurM C-terminal domain-like"/>
    <property type="match status" value="1"/>
</dbReference>
<dbReference type="Pfam" id="PF00586">
    <property type="entry name" value="AIRS"/>
    <property type="match status" value="1"/>
</dbReference>
<dbReference type="InterPro" id="IPR006283">
    <property type="entry name" value="ThiL-like"/>
</dbReference>
<feature type="domain" description="PurM-like N-terminal" evidence="1">
    <location>
        <begin position="69"/>
        <end position="174"/>
    </location>
</feature>
<dbReference type="Gene3D" id="3.30.1330.10">
    <property type="entry name" value="PurM-like, N-terminal domain"/>
    <property type="match status" value="1"/>
</dbReference>